<keyword evidence="3 4" id="KW-0732">Signal</keyword>
<dbReference type="Proteomes" id="UP000184612">
    <property type="component" value="Unassembled WGS sequence"/>
</dbReference>
<dbReference type="InterPro" id="IPR025997">
    <property type="entry name" value="SBP_2_dom"/>
</dbReference>
<proteinExistence type="inferred from homology"/>
<dbReference type="GO" id="GO:0030246">
    <property type="term" value="F:carbohydrate binding"/>
    <property type="evidence" value="ECO:0007669"/>
    <property type="project" value="UniProtKB-ARBA"/>
</dbReference>
<evidence type="ECO:0000256" key="4">
    <source>
        <dbReference type="SAM" id="SignalP"/>
    </source>
</evidence>
<evidence type="ECO:0000256" key="2">
    <source>
        <dbReference type="ARBA" id="ARBA00007639"/>
    </source>
</evidence>
<dbReference type="OrthoDB" id="9800520at2"/>
<gene>
    <name evidence="6" type="ORF">SAMN02745217_00635</name>
</gene>
<feature type="domain" description="Periplasmic binding protein" evidence="5">
    <location>
        <begin position="44"/>
        <end position="301"/>
    </location>
</feature>
<feature type="chain" id="PRO_5039279411" evidence="4">
    <location>
        <begin position="25"/>
        <end position="323"/>
    </location>
</feature>
<dbReference type="PANTHER" id="PTHR46847">
    <property type="entry name" value="D-ALLOSE-BINDING PERIPLASMIC PROTEIN-RELATED"/>
    <property type="match status" value="1"/>
</dbReference>
<name>A0A1M7XZW5_9FIRM</name>
<dbReference type="InterPro" id="IPR028082">
    <property type="entry name" value="Peripla_BP_I"/>
</dbReference>
<evidence type="ECO:0000259" key="5">
    <source>
        <dbReference type="Pfam" id="PF13407"/>
    </source>
</evidence>
<dbReference type="Pfam" id="PF13407">
    <property type="entry name" value="Peripla_BP_4"/>
    <property type="match status" value="1"/>
</dbReference>
<reference evidence="6 7" key="1">
    <citation type="submission" date="2016-12" db="EMBL/GenBank/DDBJ databases">
        <authorList>
            <person name="Song W.-J."/>
            <person name="Kurnit D.M."/>
        </authorList>
    </citation>
    <scope>NUCLEOTIDE SEQUENCE [LARGE SCALE GENOMIC DNA]</scope>
    <source>
        <strain evidence="6 7">DSM 12503</strain>
    </source>
</reference>
<dbReference type="STRING" id="1121345.SAMN02745217_00635"/>
<comment type="similarity">
    <text evidence="2">Belongs to the bacterial solute-binding protein 2 family.</text>
</comment>
<dbReference type="PROSITE" id="PS51257">
    <property type="entry name" value="PROKAR_LIPOPROTEIN"/>
    <property type="match status" value="1"/>
</dbReference>
<evidence type="ECO:0000313" key="6">
    <source>
        <dbReference type="EMBL" id="SHO44544.1"/>
    </source>
</evidence>
<dbReference type="Gene3D" id="3.40.50.2300">
    <property type="match status" value="2"/>
</dbReference>
<evidence type="ECO:0000256" key="3">
    <source>
        <dbReference type="ARBA" id="ARBA00022729"/>
    </source>
</evidence>
<protein>
    <submittedName>
        <fullName evidence="6">Ribose transport system substrate-binding protein</fullName>
    </submittedName>
</protein>
<feature type="signal peptide" evidence="4">
    <location>
        <begin position="1"/>
        <end position="24"/>
    </location>
</feature>
<comment type="subcellular location">
    <subcellularLocation>
        <location evidence="1">Cell envelope</location>
    </subcellularLocation>
</comment>
<keyword evidence="7" id="KW-1185">Reference proteome</keyword>
<evidence type="ECO:0000313" key="7">
    <source>
        <dbReference type="Proteomes" id="UP000184612"/>
    </source>
</evidence>
<dbReference type="GO" id="GO:0030313">
    <property type="term" value="C:cell envelope"/>
    <property type="evidence" value="ECO:0007669"/>
    <property type="project" value="UniProtKB-SubCell"/>
</dbReference>
<dbReference type="AlphaFoldDB" id="A0A1M7XZW5"/>
<sequence length="323" mass="33912">MKRKVLSILLCTALVVAMFTGCSSKDKGSVTTDSGSKGESYKVYLITMDQMDQYWANIDKGCKKAVDELKESGITVDYKWSAPDKKDDAQQIEKINNAVADGAKAILLAANGPTAVNASLKEAEAAGVKIVYVDSPADYPAVRTLTTDNEAAGKTAGEKLIEALKAKNITSGDIGIISVNTSTDSTMKRENGFRSAFEGTQFKILETQYCEGEAAQSQNAASNFLAQGCVGLYGCNEGSTVGVGNAIKEAGGSVVGIGFDTSDAILELIEQGYLLGAMAQNPSTMGYEGIKTAVKAIKGEEAGENLDTGVTAVTKDNVADFKK</sequence>
<dbReference type="PANTHER" id="PTHR46847:SF1">
    <property type="entry name" value="D-ALLOSE-BINDING PERIPLASMIC PROTEIN-RELATED"/>
    <property type="match status" value="1"/>
</dbReference>
<accession>A0A1M7XZW5</accession>
<organism evidence="6 7">
    <name type="scientific">Anaerocolumna xylanovorans DSM 12503</name>
    <dbReference type="NCBI Taxonomy" id="1121345"/>
    <lineage>
        <taxon>Bacteria</taxon>
        <taxon>Bacillati</taxon>
        <taxon>Bacillota</taxon>
        <taxon>Clostridia</taxon>
        <taxon>Lachnospirales</taxon>
        <taxon>Lachnospiraceae</taxon>
        <taxon>Anaerocolumna</taxon>
    </lineage>
</organism>
<dbReference type="SUPFAM" id="SSF53822">
    <property type="entry name" value="Periplasmic binding protein-like I"/>
    <property type="match status" value="1"/>
</dbReference>
<evidence type="ECO:0000256" key="1">
    <source>
        <dbReference type="ARBA" id="ARBA00004196"/>
    </source>
</evidence>
<dbReference type="EMBL" id="FRFD01000003">
    <property type="protein sequence ID" value="SHO44544.1"/>
    <property type="molecule type" value="Genomic_DNA"/>
</dbReference>
<dbReference type="RefSeq" id="WP_073587325.1">
    <property type="nucleotide sequence ID" value="NZ_FRFD01000003.1"/>
</dbReference>